<evidence type="ECO:0000313" key="2">
    <source>
        <dbReference type="Proteomes" id="UP000324104"/>
    </source>
</evidence>
<dbReference type="EMBL" id="VTAW01000025">
    <property type="protein sequence ID" value="TYT61001.1"/>
    <property type="molecule type" value="Genomic_DNA"/>
</dbReference>
<sequence>MAPVDYEILLFFDEHPIIVSPHVLAVNIDYDRQYVSKRCGALVGAGLLGSVDTGLYELSDQGNAFLEGKIDGQELEAPSE</sequence>
<accession>A0A5D5APJ1</accession>
<keyword evidence="2" id="KW-1185">Reference proteome</keyword>
<comment type="caution">
    <text evidence="1">The sequence shown here is derived from an EMBL/GenBank/DDBJ whole genome shotgun (WGS) entry which is preliminary data.</text>
</comment>
<protein>
    <submittedName>
        <fullName evidence="1">MarR family transcriptional regulator</fullName>
    </submittedName>
</protein>
<proteinExistence type="predicted"/>
<dbReference type="Gene3D" id="1.10.10.10">
    <property type="entry name" value="Winged helix-like DNA-binding domain superfamily/Winged helix DNA-binding domain"/>
    <property type="match status" value="1"/>
</dbReference>
<evidence type="ECO:0000313" key="1">
    <source>
        <dbReference type="EMBL" id="TYT61001.1"/>
    </source>
</evidence>
<dbReference type="AlphaFoldDB" id="A0A5D5APJ1"/>
<gene>
    <name evidence="1" type="ORF">FYC77_15960</name>
</gene>
<dbReference type="InterPro" id="IPR036388">
    <property type="entry name" value="WH-like_DNA-bd_sf"/>
</dbReference>
<dbReference type="Proteomes" id="UP000324104">
    <property type="component" value="Unassembled WGS sequence"/>
</dbReference>
<name>A0A5D5APJ1_9EURY</name>
<organism evidence="1 2">
    <name type="scientific">Natrialba swarupiae</name>
    <dbReference type="NCBI Taxonomy" id="2448032"/>
    <lineage>
        <taxon>Archaea</taxon>
        <taxon>Methanobacteriati</taxon>
        <taxon>Methanobacteriota</taxon>
        <taxon>Stenosarchaea group</taxon>
        <taxon>Halobacteria</taxon>
        <taxon>Halobacteriales</taxon>
        <taxon>Natrialbaceae</taxon>
        <taxon>Natrialba</taxon>
    </lineage>
</organism>
<reference evidence="1 2" key="1">
    <citation type="submission" date="2019-08" db="EMBL/GenBank/DDBJ databases">
        <title>Archaea genome.</title>
        <authorList>
            <person name="Kajale S."/>
            <person name="Shouche Y."/>
            <person name="Deshpande N."/>
            <person name="Sharma A."/>
        </authorList>
    </citation>
    <scope>NUCLEOTIDE SEQUENCE [LARGE SCALE GENOMIC DNA]</scope>
    <source>
        <strain evidence="1 2">ESP3B_9</strain>
    </source>
</reference>